<gene>
    <name evidence="1" type="ORF">DUI87_07785</name>
</gene>
<sequence>MQHRSPPSLGLATHSVPNPVESAPVQAMGCQLIQGCAVGDSVKGLAEVQIDNIHSLSCFHQTGHLVIKGDQGSALFSIFIDDFDEGIERTLSDFADDIRLNRNVDLIEEWKALQRNLDKLDLWAETKRKMSNKAKWIDTLNKVEPILMEDDE</sequence>
<dbReference type="OrthoDB" id="9221392at2759"/>
<protein>
    <submittedName>
        <fullName evidence="1">Uncharacterized protein</fullName>
    </submittedName>
</protein>
<proteinExistence type="predicted"/>
<comment type="caution">
    <text evidence="1">The sequence shown here is derived from an EMBL/GenBank/DDBJ whole genome shotgun (WGS) entry which is preliminary data.</text>
</comment>
<name>A0A3M0KVX8_HIRRU</name>
<organism evidence="1 2">
    <name type="scientific">Hirundo rustica rustica</name>
    <dbReference type="NCBI Taxonomy" id="333673"/>
    <lineage>
        <taxon>Eukaryota</taxon>
        <taxon>Metazoa</taxon>
        <taxon>Chordata</taxon>
        <taxon>Craniata</taxon>
        <taxon>Vertebrata</taxon>
        <taxon>Euteleostomi</taxon>
        <taxon>Archelosauria</taxon>
        <taxon>Archosauria</taxon>
        <taxon>Dinosauria</taxon>
        <taxon>Saurischia</taxon>
        <taxon>Theropoda</taxon>
        <taxon>Coelurosauria</taxon>
        <taxon>Aves</taxon>
        <taxon>Neognathae</taxon>
        <taxon>Neoaves</taxon>
        <taxon>Telluraves</taxon>
        <taxon>Australaves</taxon>
        <taxon>Passeriformes</taxon>
        <taxon>Sylvioidea</taxon>
        <taxon>Hirundinidae</taxon>
        <taxon>Hirundo</taxon>
    </lineage>
</organism>
<accession>A0A3M0KVX8</accession>
<reference evidence="1 2" key="1">
    <citation type="submission" date="2018-07" db="EMBL/GenBank/DDBJ databases">
        <title>A high quality draft genome assembly of the barn swallow (H. rustica rustica).</title>
        <authorList>
            <person name="Formenti G."/>
            <person name="Chiara M."/>
            <person name="Poveda L."/>
            <person name="Francoijs K.-J."/>
            <person name="Bonisoli-Alquati A."/>
            <person name="Canova L."/>
            <person name="Gianfranceschi L."/>
            <person name="Horner D.S."/>
            <person name="Saino N."/>
        </authorList>
    </citation>
    <scope>NUCLEOTIDE SEQUENCE [LARGE SCALE GENOMIC DNA]</scope>
    <source>
        <strain evidence="1">Chelidonia</strain>
        <tissue evidence="1">Blood</tissue>
    </source>
</reference>
<dbReference type="EMBL" id="QRBI01000104">
    <property type="protein sequence ID" value="RMC15584.1"/>
    <property type="molecule type" value="Genomic_DNA"/>
</dbReference>
<evidence type="ECO:0000313" key="2">
    <source>
        <dbReference type="Proteomes" id="UP000269221"/>
    </source>
</evidence>
<dbReference type="AlphaFoldDB" id="A0A3M0KVX8"/>
<dbReference type="Proteomes" id="UP000269221">
    <property type="component" value="Unassembled WGS sequence"/>
</dbReference>
<keyword evidence="2" id="KW-1185">Reference proteome</keyword>
<evidence type="ECO:0000313" key="1">
    <source>
        <dbReference type="EMBL" id="RMC15584.1"/>
    </source>
</evidence>